<dbReference type="GO" id="GO:0016020">
    <property type="term" value="C:membrane"/>
    <property type="evidence" value="ECO:0007669"/>
    <property type="project" value="UniProtKB-SubCell"/>
</dbReference>
<feature type="transmembrane region" description="Helical" evidence="5">
    <location>
        <begin position="108"/>
        <end position="130"/>
    </location>
</feature>
<evidence type="ECO:0000313" key="7">
    <source>
        <dbReference type="Proteomes" id="UP000267096"/>
    </source>
</evidence>
<organism evidence="8">
    <name type="scientific">Anisakis simplex</name>
    <name type="common">Herring worm</name>
    <dbReference type="NCBI Taxonomy" id="6269"/>
    <lineage>
        <taxon>Eukaryota</taxon>
        <taxon>Metazoa</taxon>
        <taxon>Ecdysozoa</taxon>
        <taxon>Nematoda</taxon>
        <taxon>Chromadorea</taxon>
        <taxon>Rhabditida</taxon>
        <taxon>Spirurina</taxon>
        <taxon>Ascaridomorpha</taxon>
        <taxon>Ascaridoidea</taxon>
        <taxon>Anisakidae</taxon>
        <taxon>Anisakis</taxon>
        <taxon>Anisakis simplex complex</taxon>
    </lineage>
</organism>
<evidence type="ECO:0000256" key="3">
    <source>
        <dbReference type="ARBA" id="ARBA00022989"/>
    </source>
</evidence>
<proteinExistence type="predicted"/>
<protein>
    <submittedName>
        <fullName evidence="8">MFS domain-containing protein</fullName>
    </submittedName>
</protein>
<evidence type="ECO:0000256" key="2">
    <source>
        <dbReference type="ARBA" id="ARBA00022692"/>
    </source>
</evidence>
<accession>A0A0M3JW49</accession>
<evidence type="ECO:0000313" key="8">
    <source>
        <dbReference type="WBParaSite" id="ASIM_0001249201-mRNA-1"/>
    </source>
</evidence>
<name>A0A0M3JW49_ANISI</name>
<reference evidence="6 7" key="2">
    <citation type="submission" date="2018-11" db="EMBL/GenBank/DDBJ databases">
        <authorList>
            <consortium name="Pathogen Informatics"/>
        </authorList>
    </citation>
    <scope>NUCLEOTIDE SEQUENCE [LARGE SCALE GENOMIC DNA]</scope>
</reference>
<keyword evidence="4 5" id="KW-0472">Membrane</keyword>
<evidence type="ECO:0000256" key="4">
    <source>
        <dbReference type="ARBA" id="ARBA00023136"/>
    </source>
</evidence>
<gene>
    <name evidence="6" type="ORF">ASIM_LOCUS11958</name>
</gene>
<keyword evidence="7" id="KW-1185">Reference proteome</keyword>
<dbReference type="WBParaSite" id="ASIM_0001249201-mRNA-1">
    <property type="protein sequence ID" value="ASIM_0001249201-mRNA-1"/>
    <property type="gene ID" value="ASIM_0001249201"/>
</dbReference>
<keyword evidence="2 5" id="KW-0812">Transmembrane</keyword>
<feature type="transmembrane region" description="Helical" evidence="5">
    <location>
        <begin position="44"/>
        <end position="64"/>
    </location>
</feature>
<dbReference type="InterPro" id="IPR036259">
    <property type="entry name" value="MFS_trans_sf"/>
</dbReference>
<dbReference type="EMBL" id="UYRR01031122">
    <property type="protein sequence ID" value="VDK46247.1"/>
    <property type="molecule type" value="Genomic_DNA"/>
</dbReference>
<dbReference type="Gene3D" id="1.20.1250.20">
    <property type="entry name" value="MFS general substrate transporter like domains"/>
    <property type="match status" value="1"/>
</dbReference>
<dbReference type="AlphaFoldDB" id="A0A0M3JW49"/>
<sequence length="282" mass="31347">MNLQISKEQIARLVAVEMSKRNEQHNAKGEKRFSYIDLYSSRKLLTYTIVTSFSLFVINCVTYSLVFNMSQVQGSIYVNTAISGILRYCIGIAIAVVDYIYVNAGRKLVHIVSMAVIDMCLGGVLVLLHFGTISSRLNHHYSQPYICSQFDPSNQTANNILGLAERFNYLIRIFTLTTFGITGSIFAQVLLISAELFPTVVRNLANAHSNVVARVGTTLAPLIFQLVSHSNDNFSRISILSQSAPYLLLITLSTIDIFAILFAIPETKNTHLAHFISDELNG</sequence>
<keyword evidence="3 5" id="KW-1133">Transmembrane helix</keyword>
<feature type="transmembrane region" description="Helical" evidence="5">
    <location>
        <begin position="76"/>
        <end position="101"/>
    </location>
</feature>
<dbReference type="Proteomes" id="UP000267096">
    <property type="component" value="Unassembled WGS sequence"/>
</dbReference>
<dbReference type="SUPFAM" id="SSF103473">
    <property type="entry name" value="MFS general substrate transporter"/>
    <property type="match status" value="1"/>
</dbReference>
<evidence type="ECO:0000256" key="1">
    <source>
        <dbReference type="ARBA" id="ARBA00004141"/>
    </source>
</evidence>
<evidence type="ECO:0000256" key="5">
    <source>
        <dbReference type="SAM" id="Phobius"/>
    </source>
</evidence>
<dbReference type="PANTHER" id="PTHR24064">
    <property type="entry name" value="SOLUTE CARRIER FAMILY 22 MEMBER"/>
    <property type="match status" value="1"/>
</dbReference>
<evidence type="ECO:0000313" key="6">
    <source>
        <dbReference type="EMBL" id="VDK46247.1"/>
    </source>
</evidence>
<comment type="subcellular location">
    <subcellularLocation>
        <location evidence="1">Membrane</location>
        <topology evidence="1">Multi-pass membrane protein</topology>
    </subcellularLocation>
</comment>
<dbReference type="OrthoDB" id="3936150at2759"/>
<feature type="transmembrane region" description="Helical" evidence="5">
    <location>
        <begin position="169"/>
        <end position="192"/>
    </location>
</feature>
<reference evidence="8" key="1">
    <citation type="submission" date="2017-02" db="UniProtKB">
        <authorList>
            <consortium name="WormBaseParasite"/>
        </authorList>
    </citation>
    <scope>IDENTIFICATION</scope>
</reference>
<feature type="transmembrane region" description="Helical" evidence="5">
    <location>
        <begin position="244"/>
        <end position="264"/>
    </location>
</feature>